<proteinExistence type="predicted"/>
<evidence type="ECO:0000256" key="1">
    <source>
        <dbReference type="ARBA" id="ARBA00022737"/>
    </source>
</evidence>
<dbReference type="PROSITE" id="PS50297">
    <property type="entry name" value="ANK_REP_REGION"/>
    <property type="match status" value="2"/>
</dbReference>
<dbReference type="PANTHER" id="PTHR24124">
    <property type="entry name" value="ANKYRIN REPEAT FAMILY A"/>
    <property type="match status" value="1"/>
</dbReference>
<dbReference type="Proteomes" id="UP001642540">
    <property type="component" value="Unassembled WGS sequence"/>
</dbReference>
<feature type="repeat" description="ANK" evidence="3">
    <location>
        <begin position="79"/>
        <end position="104"/>
    </location>
</feature>
<gene>
    <name evidence="4" type="ORF">ODALV1_LOCUS15753</name>
</gene>
<reference evidence="4 5" key="1">
    <citation type="submission" date="2024-08" db="EMBL/GenBank/DDBJ databases">
        <authorList>
            <person name="Cucini C."/>
            <person name="Frati F."/>
        </authorList>
    </citation>
    <scope>NUCLEOTIDE SEQUENCE [LARGE SCALE GENOMIC DNA]</scope>
</reference>
<dbReference type="SMART" id="SM00248">
    <property type="entry name" value="ANK"/>
    <property type="match status" value="2"/>
</dbReference>
<dbReference type="InterPro" id="IPR002110">
    <property type="entry name" value="Ankyrin_rpt"/>
</dbReference>
<organism evidence="4 5">
    <name type="scientific">Orchesella dallaii</name>
    <dbReference type="NCBI Taxonomy" id="48710"/>
    <lineage>
        <taxon>Eukaryota</taxon>
        <taxon>Metazoa</taxon>
        <taxon>Ecdysozoa</taxon>
        <taxon>Arthropoda</taxon>
        <taxon>Hexapoda</taxon>
        <taxon>Collembola</taxon>
        <taxon>Entomobryomorpha</taxon>
        <taxon>Entomobryoidea</taxon>
        <taxon>Orchesellidae</taxon>
        <taxon>Orchesellinae</taxon>
        <taxon>Orchesella</taxon>
    </lineage>
</organism>
<name>A0ABP1QZM3_9HEXA</name>
<dbReference type="SUPFAM" id="SSF48403">
    <property type="entry name" value="Ankyrin repeat"/>
    <property type="match status" value="1"/>
</dbReference>
<sequence>MQISKSAATDVQHQTAKNFHLALEQNNPSLLLEIVKNHHVDSMDKDGLTLLHRSVLAERIEFVQQLISLGANVTLASRDGWSPLHLAAFTGNNEILVFLLKSSSGTSENI</sequence>
<dbReference type="Gene3D" id="1.25.40.20">
    <property type="entry name" value="Ankyrin repeat-containing domain"/>
    <property type="match status" value="1"/>
</dbReference>
<protein>
    <recommendedName>
        <fullName evidence="6">Notch-regulated ankyrin repeat-containing protein</fullName>
    </recommendedName>
</protein>
<dbReference type="Pfam" id="PF12796">
    <property type="entry name" value="Ank_2"/>
    <property type="match status" value="1"/>
</dbReference>
<accession>A0ABP1QZM3</accession>
<keyword evidence="5" id="KW-1185">Reference proteome</keyword>
<keyword evidence="2 3" id="KW-0040">ANK repeat</keyword>
<dbReference type="PANTHER" id="PTHR24124:SF14">
    <property type="entry name" value="CHROMOSOME UNDETERMINED SCAFFOLD_25, WHOLE GENOME SHOTGUN SEQUENCE"/>
    <property type="match status" value="1"/>
</dbReference>
<evidence type="ECO:0000313" key="4">
    <source>
        <dbReference type="EMBL" id="CAL8112723.1"/>
    </source>
</evidence>
<dbReference type="InterPro" id="IPR036770">
    <property type="entry name" value="Ankyrin_rpt-contain_sf"/>
</dbReference>
<feature type="repeat" description="ANK" evidence="3">
    <location>
        <begin position="46"/>
        <end position="78"/>
    </location>
</feature>
<evidence type="ECO:0000256" key="2">
    <source>
        <dbReference type="ARBA" id="ARBA00023043"/>
    </source>
</evidence>
<evidence type="ECO:0008006" key="6">
    <source>
        <dbReference type="Google" id="ProtNLM"/>
    </source>
</evidence>
<comment type="caution">
    <text evidence="4">The sequence shown here is derived from an EMBL/GenBank/DDBJ whole genome shotgun (WGS) entry which is preliminary data.</text>
</comment>
<evidence type="ECO:0000313" key="5">
    <source>
        <dbReference type="Proteomes" id="UP001642540"/>
    </source>
</evidence>
<keyword evidence="1" id="KW-0677">Repeat</keyword>
<dbReference type="EMBL" id="CAXLJM020000049">
    <property type="protein sequence ID" value="CAL8112723.1"/>
    <property type="molecule type" value="Genomic_DNA"/>
</dbReference>
<evidence type="ECO:0000256" key="3">
    <source>
        <dbReference type="PROSITE-ProRule" id="PRU00023"/>
    </source>
</evidence>
<dbReference type="PROSITE" id="PS50088">
    <property type="entry name" value="ANK_REPEAT"/>
    <property type="match status" value="2"/>
</dbReference>